<evidence type="ECO:0000313" key="7">
    <source>
        <dbReference type="Proteomes" id="UP000434957"/>
    </source>
</evidence>
<keyword evidence="7" id="KW-1185">Reference proteome</keyword>
<dbReference type="SUPFAM" id="SSF51621">
    <property type="entry name" value="Phosphoenolpyruvate/pyruvate domain"/>
    <property type="match status" value="1"/>
</dbReference>
<dbReference type="GO" id="GO:0050242">
    <property type="term" value="F:pyruvate, phosphate dikinase activity"/>
    <property type="evidence" value="ECO:0007669"/>
    <property type="project" value="InterPro"/>
</dbReference>
<evidence type="ECO:0000313" key="6">
    <source>
        <dbReference type="Proteomes" id="UP000429607"/>
    </source>
</evidence>
<dbReference type="Pfam" id="PF02896">
    <property type="entry name" value="PEP-utilizers_C"/>
    <property type="match status" value="1"/>
</dbReference>
<feature type="non-terminal residue" evidence="3">
    <location>
        <position position="1"/>
    </location>
</feature>
<evidence type="ECO:0000313" key="3">
    <source>
        <dbReference type="EMBL" id="KAE9019891.1"/>
    </source>
</evidence>
<dbReference type="InterPro" id="IPR000121">
    <property type="entry name" value="PEP_util_C"/>
</dbReference>
<evidence type="ECO:0000313" key="4">
    <source>
        <dbReference type="EMBL" id="KAE9262295.1"/>
    </source>
</evidence>
<organism evidence="3 6">
    <name type="scientific">Phytophthora rubi</name>
    <dbReference type="NCBI Taxonomy" id="129364"/>
    <lineage>
        <taxon>Eukaryota</taxon>
        <taxon>Sar</taxon>
        <taxon>Stramenopiles</taxon>
        <taxon>Oomycota</taxon>
        <taxon>Peronosporomycetes</taxon>
        <taxon>Peronosporales</taxon>
        <taxon>Peronosporaceae</taxon>
        <taxon>Phytophthora</taxon>
    </lineage>
</organism>
<evidence type="ECO:0000313" key="2">
    <source>
        <dbReference type="EMBL" id="KAE8954332.1"/>
    </source>
</evidence>
<gene>
    <name evidence="3" type="ORF">PR001_g13764</name>
    <name evidence="2" type="ORF">PR001_g32539</name>
    <name evidence="5" type="ORF">PR003_g14652</name>
    <name evidence="4" type="ORF">PR003_g33591</name>
</gene>
<dbReference type="Proteomes" id="UP000429607">
    <property type="component" value="Unassembled WGS sequence"/>
</dbReference>
<proteinExistence type="predicted"/>
<evidence type="ECO:0000259" key="1">
    <source>
        <dbReference type="Pfam" id="PF02896"/>
    </source>
</evidence>
<dbReference type="EMBL" id="QXFT01000978">
    <property type="protein sequence ID" value="KAE9332169.1"/>
    <property type="molecule type" value="Genomic_DNA"/>
</dbReference>
<dbReference type="PANTHER" id="PTHR22931:SF9">
    <property type="entry name" value="PYRUVATE, PHOSPHATE DIKINASE 1, CHLOROPLASTIC"/>
    <property type="match status" value="1"/>
</dbReference>
<dbReference type="EMBL" id="QXFV01009967">
    <property type="protein sequence ID" value="KAE8954332.1"/>
    <property type="molecule type" value="Genomic_DNA"/>
</dbReference>
<sequence length="89" mass="9592">VLEKDPFETLDQEGVGELVRLAVERGRATRPKIELGICGEHGGDPQSIEFFEKVGLKYVSCSPMRVMIARLAAAQAALKLKKSSPVPGA</sequence>
<dbReference type="Gene3D" id="3.20.20.60">
    <property type="entry name" value="Phosphoenolpyruvate-binding domains"/>
    <property type="match status" value="1"/>
</dbReference>
<dbReference type="EMBL" id="QXFT01009724">
    <property type="protein sequence ID" value="KAE9262295.1"/>
    <property type="molecule type" value="Genomic_DNA"/>
</dbReference>
<reference evidence="3 6" key="1">
    <citation type="submission" date="2018-09" db="EMBL/GenBank/DDBJ databases">
        <title>Genomic investigation of the strawberry pathogen Phytophthora fragariae indicates pathogenicity is determined by transcriptional variation in three key races.</title>
        <authorList>
            <person name="Adams T.M."/>
            <person name="Armitage A.D."/>
            <person name="Sobczyk M.K."/>
            <person name="Bates H.J."/>
            <person name="Dunwell J.M."/>
            <person name="Nellist C.F."/>
            <person name="Harrison R.J."/>
        </authorList>
    </citation>
    <scope>NUCLEOTIDE SEQUENCE [LARGE SCALE GENOMIC DNA]</scope>
    <source>
        <strain evidence="3 6">SCRP249</strain>
        <strain evidence="4 7">SCRP333</strain>
    </source>
</reference>
<protein>
    <recommendedName>
        <fullName evidence="1">PEP-utilising enzyme C-terminal domain-containing protein</fullName>
    </recommendedName>
</protein>
<dbReference type="AlphaFoldDB" id="A0A6A3LK97"/>
<dbReference type="PANTHER" id="PTHR22931">
    <property type="entry name" value="PHOSPHOENOLPYRUVATE DIKINASE-RELATED"/>
    <property type="match status" value="1"/>
</dbReference>
<dbReference type="Proteomes" id="UP000434957">
    <property type="component" value="Unassembled WGS sequence"/>
</dbReference>
<feature type="domain" description="PEP-utilising enzyme C-terminal" evidence="1">
    <location>
        <begin position="5"/>
        <end position="76"/>
    </location>
</feature>
<dbReference type="InterPro" id="IPR015813">
    <property type="entry name" value="Pyrv/PenolPyrv_kinase-like_dom"/>
</dbReference>
<name>A0A6A3LK97_9STRA</name>
<evidence type="ECO:0000313" key="5">
    <source>
        <dbReference type="EMBL" id="KAE9332169.1"/>
    </source>
</evidence>
<dbReference type="InterPro" id="IPR010121">
    <property type="entry name" value="Pyruvate_phosphate_dikinase"/>
</dbReference>
<comment type="caution">
    <text evidence="3">The sequence shown here is derived from an EMBL/GenBank/DDBJ whole genome shotgun (WGS) entry which is preliminary data.</text>
</comment>
<dbReference type="InterPro" id="IPR040442">
    <property type="entry name" value="Pyrv_kinase-like_dom_sf"/>
</dbReference>
<dbReference type="EMBL" id="QXFV01000956">
    <property type="protein sequence ID" value="KAE9019891.1"/>
    <property type="molecule type" value="Genomic_DNA"/>
</dbReference>
<accession>A0A6A3LK97</accession>